<organism evidence="6 7">
    <name type="scientific">Mesocricetus auratus</name>
    <name type="common">Golden hamster</name>
    <dbReference type="NCBI Taxonomy" id="10036"/>
    <lineage>
        <taxon>Eukaryota</taxon>
        <taxon>Metazoa</taxon>
        <taxon>Chordata</taxon>
        <taxon>Craniata</taxon>
        <taxon>Vertebrata</taxon>
        <taxon>Euteleostomi</taxon>
        <taxon>Mammalia</taxon>
        <taxon>Eutheria</taxon>
        <taxon>Euarchontoglires</taxon>
        <taxon>Glires</taxon>
        <taxon>Rodentia</taxon>
        <taxon>Myomorpha</taxon>
        <taxon>Muroidea</taxon>
        <taxon>Cricetidae</taxon>
        <taxon>Cricetinae</taxon>
        <taxon>Mesocricetus</taxon>
    </lineage>
</organism>
<comment type="subcellular location">
    <subcellularLocation>
        <location evidence="1 4">Mitochondrion</location>
    </subcellularLocation>
</comment>
<reference evidence="7" key="1">
    <citation type="submission" date="2025-08" db="UniProtKB">
        <authorList>
            <consortium name="RefSeq"/>
        </authorList>
    </citation>
    <scope>IDENTIFICATION</scope>
    <source>
        <tissue evidence="7">Liver</tissue>
    </source>
</reference>
<dbReference type="CTD" id="113115"/>
<feature type="compositionally biased region" description="Polar residues" evidence="5">
    <location>
        <begin position="409"/>
        <end position="418"/>
    </location>
</feature>
<feature type="region of interest" description="Disordered" evidence="5">
    <location>
        <begin position="356"/>
        <end position="418"/>
    </location>
</feature>
<comment type="function">
    <text evidence="4">Plays a role in mitochondrial aerobic respiration. Regulates mitochondrial organization and fission.</text>
</comment>
<evidence type="ECO:0000256" key="2">
    <source>
        <dbReference type="ARBA" id="ARBA00005807"/>
    </source>
</evidence>
<dbReference type="STRING" id="10036.ENSMAUP00000023625"/>
<feature type="region of interest" description="Disordered" evidence="5">
    <location>
        <begin position="271"/>
        <end position="340"/>
    </location>
</feature>
<dbReference type="GO" id="GO:0000266">
    <property type="term" value="P:mitochondrial fission"/>
    <property type="evidence" value="ECO:0007669"/>
    <property type="project" value="UniProtKB-UniRule"/>
</dbReference>
<keyword evidence="3 4" id="KW-0496">Mitochondrion</keyword>
<evidence type="ECO:0000256" key="4">
    <source>
        <dbReference type="RuleBase" id="RU369053"/>
    </source>
</evidence>
<feature type="region of interest" description="Disordered" evidence="5">
    <location>
        <begin position="18"/>
        <end position="39"/>
    </location>
</feature>
<dbReference type="GO" id="GO:0009060">
    <property type="term" value="P:aerobic respiration"/>
    <property type="evidence" value="ECO:0007669"/>
    <property type="project" value="UniProtKB-UniRule"/>
</dbReference>
<gene>
    <name evidence="7" type="primary">Mtfr2</name>
</gene>
<feature type="compositionally biased region" description="Low complexity" evidence="5">
    <location>
        <begin position="292"/>
        <end position="304"/>
    </location>
</feature>
<dbReference type="KEGG" id="maua:101826492"/>
<dbReference type="Pfam" id="PF05308">
    <property type="entry name" value="Mito_fiss_reg"/>
    <property type="match status" value="1"/>
</dbReference>
<dbReference type="GO" id="GO:0005739">
    <property type="term" value="C:mitochondrion"/>
    <property type="evidence" value="ECO:0007669"/>
    <property type="project" value="UniProtKB-SubCell"/>
</dbReference>
<protein>
    <recommendedName>
        <fullName evidence="4">Mitochondrial fission regulator</fullName>
    </recommendedName>
</protein>
<accession>A0A1U8D442</accession>
<dbReference type="eggNOG" id="KOG1769">
    <property type="taxonomic scope" value="Eukaryota"/>
</dbReference>
<dbReference type="InterPro" id="IPR007972">
    <property type="entry name" value="Mtfr1"/>
</dbReference>
<sequence>MEAGAEFGPAELDSCCRRRKRPAGPGRAVRSLCRSGGSARAPGRTALLQASRTPWRPAMQREGTIEQCFLELASPMSFILNTLRNMLAYFGVPVDQDLLTWQNKDYGSARSIIRIIGKMLPLEPCRRPNFEMIPRLSSEEFDDYEPMVPSFADVLCVANDEEAGYLRFRHSLWKKEEEGKIALFHSPKLIWDPSSPTLRQNKPVENDLPASEAAIKKIAALEDELTFLRSQIAAIVAMQELRESKETGICDLSDEPSVEHTLPSVAAGLSVEAEHSPSSVLSSPPPPPPLPQLSLQPCLPPMQSGSTNRDHPAAAVGKQHSGVHKANGSHHSESQRVSDVPNMLDILKDMNKVKLRPIERSPGGRPIQKQKRQSSQWDPVSLIANALKQKFASQDDSFDTENRSWECSPFSSPETSRF</sequence>
<evidence type="ECO:0000256" key="1">
    <source>
        <dbReference type="ARBA" id="ARBA00004173"/>
    </source>
</evidence>
<name>A0A1U8D442_MESAU</name>
<dbReference type="PANTHER" id="PTHR14215">
    <property type="entry name" value="PROTEIN OF UNKNOWN FUNCTION DUF729"/>
    <property type="match status" value="1"/>
</dbReference>
<evidence type="ECO:0000256" key="5">
    <source>
        <dbReference type="SAM" id="MobiDB-lite"/>
    </source>
</evidence>
<evidence type="ECO:0000256" key="3">
    <source>
        <dbReference type="ARBA" id="ARBA00023128"/>
    </source>
</evidence>
<dbReference type="GeneID" id="101826492"/>
<proteinExistence type="inferred from homology"/>
<comment type="similarity">
    <text evidence="2 4">Belongs to the MTFR1 family.</text>
</comment>
<dbReference type="OrthoDB" id="2133332at2759"/>
<dbReference type="PANTHER" id="PTHR14215:SF2">
    <property type="entry name" value="MITOCHONDRIAL FISSION REGULATOR 2"/>
    <property type="match status" value="1"/>
</dbReference>
<evidence type="ECO:0000313" key="6">
    <source>
        <dbReference type="Proteomes" id="UP000886700"/>
    </source>
</evidence>
<dbReference type="RefSeq" id="XP_012982374.1">
    <property type="nucleotide sequence ID" value="XM_013126920.3"/>
</dbReference>
<keyword evidence="6" id="KW-1185">Reference proteome</keyword>
<dbReference type="Proteomes" id="UP000886700">
    <property type="component" value="Unplaced"/>
</dbReference>
<evidence type="ECO:0000313" key="7">
    <source>
        <dbReference type="RefSeq" id="XP_012982374.1"/>
    </source>
</evidence>
<dbReference type="AlphaFoldDB" id="A0A1U8D442"/>